<reference evidence="2 3" key="1">
    <citation type="submission" date="2022-12" db="EMBL/GenBank/DDBJ databases">
        <title>Dasania phycosphaerae sp. nov., isolated from particulate material of the south coast of Korea.</title>
        <authorList>
            <person name="Jiang Y."/>
        </authorList>
    </citation>
    <scope>NUCLEOTIDE SEQUENCE [LARGE SCALE GENOMIC DNA]</scope>
    <source>
        <strain evidence="2 3">GY-19</strain>
    </source>
</reference>
<protein>
    <submittedName>
        <fullName evidence="2">PepSY domain-containing protein</fullName>
    </submittedName>
</protein>
<feature type="transmembrane region" description="Helical" evidence="1">
    <location>
        <begin position="173"/>
        <end position="194"/>
    </location>
</feature>
<keyword evidence="1" id="KW-1133">Transmembrane helix</keyword>
<gene>
    <name evidence="2" type="ORF">O0V09_01775</name>
</gene>
<sequence length="197" mass="22539">MFKKYHRLIGLIMLIPLCLWAATGIFFSIKPGYQEAYQKLFVKTYPLATSLNLVTQPEWQEVRQLKTILGEHLLVKTNNTWQQLHPHNYQTRPIAQPEQIRLLIADAIRSDPKRYGNIASINGDQASTSTGVSISLDWGSLALKQRGQDTELIASLYKLHYLQWTNSEILNRFFEIIGLSLLVILTLLGGWMSVRKS</sequence>
<keyword evidence="1" id="KW-0812">Transmembrane</keyword>
<accession>A0A9J6RIV3</accession>
<comment type="caution">
    <text evidence="2">The sequence shown here is derived from an EMBL/GenBank/DDBJ whole genome shotgun (WGS) entry which is preliminary data.</text>
</comment>
<dbReference type="RefSeq" id="WP_258330057.1">
    <property type="nucleotide sequence ID" value="NZ_JAPTGG010000001.1"/>
</dbReference>
<dbReference type="EMBL" id="JAPTGG010000001">
    <property type="protein sequence ID" value="MCZ0863909.1"/>
    <property type="molecule type" value="Genomic_DNA"/>
</dbReference>
<evidence type="ECO:0000313" key="3">
    <source>
        <dbReference type="Proteomes" id="UP001069090"/>
    </source>
</evidence>
<dbReference type="InterPro" id="IPR005625">
    <property type="entry name" value="PepSY-ass_TM"/>
</dbReference>
<organism evidence="2 3">
    <name type="scientific">Dasania phycosphaerae</name>
    <dbReference type="NCBI Taxonomy" id="2950436"/>
    <lineage>
        <taxon>Bacteria</taxon>
        <taxon>Pseudomonadati</taxon>
        <taxon>Pseudomonadota</taxon>
        <taxon>Gammaproteobacteria</taxon>
        <taxon>Cellvibrionales</taxon>
        <taxon>Spongiibacteraceae</taxon>
        <taxon>Dasania</taxon>
    </lineage>
</organism>
<evidence type="ECO:0000313" key="2">
    <source>
        <dbReference type="EMBL" id="MCZ0863909.1"/>
    </source>
</evidence>
<name>A0A9J6RIV3_9GAMM</name>
<evidence type="ECO:0000256" key="1">
    <source>
        <dbReference type="SAM" id="Phobius"/>
    </source>
</evidence>
<keyword evidence="1" id="KW-0472">Membrane</keyword>
<proteinExistence type="predicted"/>
<dbReference type="AlphaFoldDB" id="A0A9J6RIV3"/>
<keyword evidence="3" id="KW-1185">Reference proteome</keyword>
<dbReference type="Pfam" id="PF03929">
    <property type="entry name" value="PepSY_TM"/>
    <property type="match status" value="1"/>
</dbReference>
<dbReference type="Proteomes" id="UP001069090">
    <property type="component" value="Unassembled WGS sequence"/>
</dbReference>